<comment type="pathway">
    <text evidence="3">tRNA modification; 5-methoxycarbonylmethyl-2-thiouridine-tRNA biosynthesis.</text>
</comment>
<dbReference type="InterPro" id="IPR027417">
    <property type="entry name" value="P-loop_NTPase"/>
</dbReference>
<dbReference type="Pfam" id="PF05625">
    <property type="entry name" value="PAXNEB"/>
    <property type="match status" value="1"/>
</dbReference>
<dbReference type="PANTHER" id="PTHR12896:SF1">
    <property type="entry name" value="ELONGATOR COMPLEX PROTEIN 4"/>
    <property type="match status" value="1"/>
</dbReference>
<feature type="region of interest" description="Disordered" evidence="9">
    <location>
        <begin position="1"/>
        <end position="30"/>
    </location>
</feature>
<dbReference type="GO" id="GO:0002098">
    <property type="term" value="P:tRNA wobble uridine modification"/>
    <property type="evidence" value="ECO:0007669"/>
    <property type="project" value="InterPro"/>
</dbReference>
<organism evidence="10 11">
    <name type="scientific">Lithospermum erythrorhizon</name>
    <name type="common">Purple gromwell</name>
    <name type="synonym">Lithospermum officinale var. erythrorhizon</name>
    <dbReference type="NCBI Taxonomy" id="34254"/>
    <lineage>
        <taxon>Eukaryota</taxon>
        <taxon>Viridiplantae</taxon>
        <taxon>Streptophyta</taxon>
        <taxon>Embryophyta</taxon>
        <taxon>Tracheophyta</taxon>
        <taxon>Spermatophyta</taxon>
        <taxon>Magnoliopsida</taxon>
        <taxon>eudicotyledons</taxon>
        <taxon>Gunneridae</taxon>
        <taxon>Pentapetalae</taxon>
        <taxon>asterids</taxon>
        <taxon>lamiids</taxon>
        <taxon>Boraginales</taxon>
        <taxon>Boraginaceae</taxon>
        <taxon>Boraginoideae</taxon>
        <taxon>Lithospermeae</taxon>
        <taxon>Lithospermum</taxon>
    </lineage>
</organism>
<keyword evidence="6" id="KW-0963">Cytoplasm</keyword>
<evidence type="ECO:0000256" key="7">
    <source>
        <dbReference type="ARBA" id="ARBA00022694"/>
    </source>
</evidence>
<dbReference type="GO" id="GO:0033588">
    <property type="term" value="C:elongator holoenzyme complex"/>
    <property type="evidence" value="ECO:0007669"/>
    <property type="project" value="InterPro"/>
</dbReference>
<dbReference type="PANTHER" id="PTHR12896">
    <property type="entry name" value="PAX6 NEIGHBOR PROTEIN PAXNEB"/>
    <property type="match status" value="1"/>
</dbReference>
<dbReference type="FunFam" id="3.40.50.300:FF:001766">
    <property type="entry name" value="Elongator complex protein 4"/>
    <property type="match status" value="1"/>
</dbReference>
<evidence type="ECO:0000256" key="9">
    <source>
        <dbReference type="SAM" id="MobiDB-lite"/>
    </source>
</evidence>
<keyword evidence="7" id="KW-0819">tRNA processing</keyword>
<sequence>MASSKARTSSFSRNLSSASTPQIPGLKHGPNGTMFLSSGIEDLDKILGGGFTLGSLVMVMEDPEAPHHMLLLRNFMSQGLIHTQPLLYASPAKDPKGFLGTLPNPLTSKDDKSHVRETEQEKALRIAWQYKKYFGEQNLNSQRDGKAEYCNDFDLRKPLERHILIGQSIDCVSFQECSNVATLYDRCSTFLAPNHRLSTGEKGLEKLDGNRSDGGITCGGRIAIQSLCTPQCDFSNKDWEMLSFIRSLKSILRSSNAVAILTFPPSLLSPYFLKRWQHLADTLISVKTIPDEDKELSKLLTGYQDMIGLQNVHKVARINTQVPAILDATIYSMKLYKRRSLILECLNQAPVDGSSGTSYASSGS</sequence>
<dbReference type="GO" id="GO:0008023">
    <property type="term" value="C:transcription elongation factor complex"/>
    <property type="evidence" value="ECO:0007669"/>
    <property type="project" value="TreeGrafter"/>
</dbReference>
<dbReference type="InterPro" id="IPR008728">
    <property type="entry name" value="Elongator_complex_protein_4"/>
</dbReference>
<evidence type="ECO:0000256" key="4">
    <source>
        <dbReference type="ARBA" id="ARBA00007573"/>
    </source>
</evidence>
<dbReference type="AlphaFoldDB" id="A0AAV3R4B6"/>
<gene>
    <name evidence="10" type="ORF">LIER_24483</name>
</gene>
<comment type="subcellular location">
    <subcellularLocation>
        <location evidence="2">Cytoplasm</location>
    </subcellularLocation>
    <subcellularLocation>
        <location evidence="1">Nucleus</location>
    </subcellularLocation>
</comment>
<dbReference type="CDD" id="cd19494">
    <property type="entry name" value="Elp4"/>
    <property type="match status" value="1"/>
</dbReference>
<dbReference type="Proteomes" id="UP001454036">
    <property type="component" value="Unassembled WGS sequence"/>
</dbReference>
<evidence type="ECO:0000256" key="1">
    <source>
        <dbReference type="ARBA" id="ARBA00004123"/>
    </source>
</evidence>
<reference evidence="10 11" key="1">
    <citation type="submission" date="2024-01" db="EMBL/GenBank/DDBJ databases">
        <title>The complete chloroplast genome sequence of Lithospermum erythrorhizon: insights into the phylogenetic relationship among Boraginaceae species and the maternal lineages of purple gromwells.</title>
        <authorList>
            <person name="Okada T."/>
            <person name="Watanabe K."/>
        </authorList>
    </citation>
    <scope>NUCLEOTIDE SEQUENCE [LARGE SCALE GENOMIC DNA]</scope>
</reference>
<dbReference type="GO" id="GO:0005737">
    <property type="term" value="C:cytoplasm"/>
    <property type="evidence" value="ECO:0007669"/>
    <property type="project" value="UniProtKB-SubCell"/>
</dbReference>
<evidence type="ECO:0000256" key="6">
    <source>
        <dbReference type="ARBA" id="ARBA00022490"/>
    </source>
</evidence>
<evidence type="ECO:0000313" key="11">
    <source>
        <dbReference type="Proteomes" id="UP001454036"/>
    </source>
</evidence>
<keyword evidence="11" id="KW-1185">Reference proteome</keyword>
<name>A0AAV3R4B6_LITER</name>
<evidence type="ECO:0000313" key="10">
    <source>
        <dbReference type="EMBL" id="GAA0170161.1"/>
    </source>
</evidence>
<evidence type="ECO:0000256" key="3">
    <source>
        <dbReference type="ARBA" id="ARBA00005043"/>
    </source>
</evidence>
<comment type="similarity">
    <text evidence="4">Belongs to the ELP4 family.</text>
</comment>
<protein>
    <recommendedName>
        <fullName evidence="5">Elongator complex protein 4</fullName>
    </recommendedName>
</protein>
<feature type="compositionally biased region" description="Polar residues" evidence="9">
    <location>
        <begin position="1"/>
        <end position="22"/>
    </location>
</feature>
<accession>A0AAV3R4B6</accession>
<evidence type="ECO:0000256" key="2">
    <source>
        <dbReference type="ARBA" id="ARBA00004496"/>
    </source>
</evidence>
<evidence type="ECO:0000256" key="5">
    <source>
        <dbReference type="ARBA" id="ARBA00020265"/>
    </source>
</evidence>
<keyword evidence="8" id="KW-0539">Nucleus</keyword>
<proteinExistence type="inferred from homology"/>
<evidence type="ECO:0000256" key="8">
    <source>
        <dbReference type="ARBA" id="ARBA00023242"/>
    </source>
</evidence>
<comment type="caution">
    <text evidence="10">The sequence shown here is derived from an EMBL/GenBank/DDBJ whole genome shotgun (WGS) entry which is preliminary data.</text>
</comment>
<dbReference type="Gene3D" id="3.40.50.300">
    <property type="entry name" value="P-loop containing nucleotide triphosphate hydrolases"/>
    <property type="match status" value="1"/>
</dbReference>
<dbReference type="EMBL" id="BAABME010007119">
    <property type="protein sequence ID" value="GAA0170161.1"/>
    <property type="molecule type" value="Genomic_DNA"/>
</dbReference>